<organism evidence="2 3">
    <name type="scientific">Phaeosphaeria nodorum (strain SN15 / ATCC MYA-4574 / FGSC 10173)</name>
    <name type="common">Glume blotch fungus</name>
    <name type="synonym">Parastagonospora nodorum</name>
    <dbReference type="NCBI Taxonomy" id="321614"/>
    <lineage>
        <taxon>Eukaryota</taxon>
        <taxon>Fungi</taxon>
        <taxon>Dikarya</taxon>
        <taxon>Ascomycota</taxon>
        <taxon>Pezizomycotina</taxon>
        <taxon>Dothideomycetes</taxon>
        <taxon>Pleosporomycetidae</taxon>
        <taxon>Pleosporales</taxon>
        <taxon>Pleosporineae</taxon>
        <taxon>Phaeosphaeriaceae</taxon>
        <taxon>Parastagonospora</taxon>
    </lineage>
</organism>
<dbReference type="VEuPathDB" id="FungiDB:JI435_159190"/>
<dbReference type="InParanoid" id="Q0TX98"/>
<accession>Q0TX98</accession>
<dbReference type="RefSeq" id="XP_001806053.1">
    <property type="nucleotide sequence ID" value="XM_001806001.1"/>
</dbReference>
<dbReference type="KEGG" id="pno:SNOG_15919"/>
<dbReference type="Proteomes" id="UP000001055">
    <property type="component" value="Unassembled WGS sequence"/>
</dbReference>
<dbReference type="AlphaFoldDB" id="Q0TX98"/>
<evidence type="ECO:0000313" key="3">
    <source>
        <dbReference type="Proteomes" id="UP000001055"/>
    </source>
</evidence>
<feature type="compositionally biased region" description="Basic and acidic residues" evidence="1">
    <location>
        <begin position="1"/>
        <end position="17"/>
    </location>
</feature>
<sequence length="153" mass="16996">MSSGKAYDEHSSDDDSHLQPARNRQKENVKTRLPTKEGHTFWSGAWERAKKDFPKCANLPIMTTRTRHLQVRSVQRAPGPDTVDQTSIRDGNFGTGALLTKNRLSSPIPFACAFACFHGEGILASSVRTSGRADFQGCGKVVYRARRRLAVYS</sequence>
<feature type="region of interest" description="Disordered" evidence="1">
    <location>
        <begin position="1"/>
        <end position="36"/>
    </location>
</feature>
<gene>
    <name evidence="2" type="ORF">SNOG_15919</name>
</gene>
<reference evidence="3" key="1">
    <citation type="journal article" date="2007" name="Plant Cell">
        <title>Dothideomycete-plant interactions illuminated by genome sequencing and EST analysis of the wheat pathogen Stagonospora nodorum.</title>
        <authorList>
            <person name="Hane J.K."/>
            <person name="Lowe R.G."/>
            <person name="Solomon P.S."/>
            <person name="Tan K.C."/>
            <person name="Schoch C.L."/>
            <person name="Spatafora J.W."/>
            <person name="Crous P.W."/>
            <person name="Kodira C."/>
            <person name="Birren B.W."/>
            <person name="Galagan J.E."/>
            <person name="Torriani S.F."/>
            <person name="McDonald B.A."/>
            <person name="Oliver R.P."/>
        </authorList>
    </citation>
    <scope>NUCLEOTIDE SEQUENCE [LARGE SCALE GENOMIC DNA]</scope>
    <source>
        <strain evidence="3">SN15 / ATCC MYA-4574 / FGSC 10173</strain>
    </source>
</reference>
<dbReference type="GeneID" id="5982983"/>
<dbReference type="EMBL" id="CH445365">
    <property type="protein sequence ID" value="EAT76757.1"/>
    <property type="molecule type" value="Genomic_DNA"/>
</dbReference>
<protein>
    <submittedName>
        <fullName evidence="2">Uncharacterized protein</fullName>
    </submittedName>
</protein>
<name>Q0TX98_PHANO</name>
<dbReference type="HOGENOM" id="CLU_1713958_0_0_1"/>
<feature type="compositionally biased region" description="Basic and acidic residues" evidence="1">
    <location>
        <begin position="24"/>
        <end position="36"/>
    </location>
</feature>
<feature type="region of interest" description="Disordered" evidence="1">
    <location>
        <begin position="69"/>
        <end position="88"/>
    </location>
</feature>
<evidence type="ECO:0000313" key="2">
    <source>
        <dbReference type="EMBL" id="EAT76757.1"/>
    </source>
</evidence>
<evidence type="ECO:0000256" key="1">
    <source>
        <dbReference type="SAM" id="MobiDB-lite"/>
    </source>
</evidence>
<proteinExistence type="predicted"/>